<dbReference type="PANTHER" id="PTHR13812">
    <property type="entry name" value="KETIMINE REDUCTASE MU-CRYSTALLIN"/>
    <property type="match status" value="1"/>
</dbReference>
<keyword evidence="2" id="KW-1185">Reference proteome</keyword>
<evidence type="ECO:0000313" key="2">
    <source>
        <dbReference type="Proteomes" id="UP001501585"/>
    </source>
</evidence>
<dbReference type="PANTHER" id="PTHR13812:SF19">
    <property type="entry name" value="KETIMINE REDUCTASE MU-CRYSTALLIN"/>
    <property type="match status" value="1"/>
</dbReference>
<dbReference type="Pfam" id="PF02423">
    <property type="entry name" value="OCD_Mu_crystall"/>
    <property type="match status" value="1"/>
</dbReference>
<dbReference type="InterPro" id="IPR003462">
    <property type="entry name" value="ODC_Mu_crystall"/>
</dbReference>
<protein>
    <submittedName>
        <fullName evidence="1">2,3-diaminopropionate biosynthesis protein SbnB</fullName>
    </submittedName>
</protein>
<dbReference type="InterPro" id="IPR023866">
    <property type="entry name" value="SbnB"/>
</dbReference>
<dbReference type="PIRSF" id="PIRSF001439">
    <property type="entry name" value="CryM"/>
    <property type="match status" value="1"/>
</dbReference>
<name>A0ABP5DHW5_9ACTN</name>
<reference evidence="2" key="1">
    <citation type="journal article" date="2019" name="Int. J. Syst. Evol. Microbiol.">
        <title>The Global Catalogue of Microorganisms (GCM) 10K type strain sequencing project: providing services to taxonomists for standard genome sequencing and annotation.</title>
        <authorList>
            <consortium name="The Broad Institute Genomics Platform"/>
            <consortium name="The Broad Institute Genome Sequencing Center for Infectious Disease"/>
            <person name="Wu L."/>
            <person name="Ma J."/>
        </authorList>
    </citation>
    <scope>NUCLEOTIDE SEQUENCE [LARGE SCALE GENOMIC DNA]</scope>
    <source>
        <strain evidence="2">JCM 15313</strain>
    </source>
</reference>
<gene>
    <name evidence="1" type="primary">sbnB</name>
    <name evidence="1" type="ORF">GCM10009799_02140</name>
</gene>
<accession>A0ABP5DHW5</accession>
<dbReference type="RefSeq" id="WP_344159488.1">
    <property type="nucleotide sequence ID" value="NZ_BAAAPC010000001.1"/>
</dbReference>
<dbReference type="Proteomes" id="UP001501585">
    <property type="component" value="Unassembled WGS sequence"/>
</dbReference>
<proteinExistence type="predicted"/>
<dbReference type="NCBIfam" id="TIGR03944">
    <property type="entry name" value="dehyd_SbnB_fam"/>
    <property type="match status" value="1"/>
</dbReference>
<sequence>MRILGRDDVGAALAGLESTVLDAVRGAYLLHGDGHSRVPFSTFLRPPQPSGSRVIALPAHLGGPHPVMGLKWISSFPANVERGLQRASAVQILNDVETGYPSAVLEGSQVSAARTAASAALASAVLRGGRSVRTVGLVGCGTINHRVIAYLALTHPEIETVVVRDVVPWRAEVFAAGLAAEYPRIAFWAGDLAEALGCDTVSVATTDSTYWLDLDGFPGGPAGQVILHLSLRDLSTGSVLGAYNVVDDTEHAVREQTSLHRAEQQEGHREFVHAEIADLLGGRVRPPETDGPVVFSPFGLGILDLAVADAVLSAAARHGIGTEVAGFDPGGHRVTGPMADEAAARKAGSTA</sequence>
<dbReference type="SUPFAM" id="SSF51735">
    <property type="entry name" value="NAD(P)-binding Rossmann-fold domains"/>
    <property type="match status" value="1"/>
</dbReference>
<comment type="caution">
    <text evidence="1">The sequence shown here is derived from an EMBL/GenBank/DDBJ whole genome shotgun (WGS) entry which is preliminary data.</text>
</comment>
<dbReference type="Gene3D" id="3.30.1780.10">
    <property type="entry name" value="ornithine cyclodeaminase, domain 1"/>
    <property type="match status" value="1"/>
</dbReference>
<dbReference type="Gene3D" id="3.40.50.720">
    <property type="entry name" value="NAD(P)-binding Rossmann-like Domain"/>
    <property type="match status" value="1"/>
</dbReference>
<dbReference type="InterPro" id="IPR023401">
    <property type="entry name" value="ODC_N"/>
</dbReference>
<evidence type="ECO:0000313" key="1">
    <source>
        <dbReference type="EMBL" id="GAA1980599.1"/>
    </source>
</evidence>
<dbReference type="EMBL" id="BAAAPC010000001">
    <property type="protein sequence ID" value="GAA1980599.1"/>
    <property type="molecule type" value="Genomic_DNA"/>
</dbReference>
<organism evidence="1 2">
    <name type="scientific">Nocardiopsis rhodophaea</name>
    <dbReference type="NCBI Taxonomy" id="280238"/>
    <lineage>
        <taxon>Bacteria</taxon>
        <taxon>Bacillati</taxon>
        <taxon>Actinomycetota</taxon>
        <taxon>Actinomycetes</taxon>
        <taxon>Streptosporangiales</taxon>
        <taxon>Nocardiopsidaceae</taxon>
        <taxon>Nocardiopsis</taxon>
    </lineage>
</organism>
<dbReference type="InterPro" id="IPR036291">
    <property type="entry name" value="NAD(P)-bd_dom_sf"/>
</dbReference>